<evidence type="ECO:0000259" key="5">
    <source>
        <dbReference type="PROSITE" id="PS50887"/>
    </source>
</evidence>
<evidence type="ECO:0000256" key="4">
    <source>
        <dbReference type="SAM" id="MobiDB-lite"/>
    </source>
</evidence>
<proteinExistence type="predicted"/>
<dbReference type="Pfam" id="PF00990">
    <property type="entry name" value="GGDEF"/>
    <property type="match status" value="1"/>
</dbReference>
<feature type="region of interest" description="Disordered" evidence="4">
    <location>
        <begin position="167"/>
        <end position="200"/>
    </location>
</feature>
<keyword evidence="6" id="KW-0808">Transferase</keyword>
<evidence type="ECO:0000313" key="6">
    <source>
        <dbReference type="EMBL" id="MFC4158480.1"/>
    </source>
</evidence>
<evidence type="ECO:0000256" key="1">
    <source>
        <dbReference type="ARBA" id="ARBA00012528"/>
    </source>
</evidence>
<evidence type="ECO:0000313" key="7">
    <source>
        <dbReference type="Proteomes" id="UP001595791"/>
    </source>
</evidence>
<sequence length="602" mass="67762">MSRLTNPTDIARETLRQLAVRRIPPTPDRYEEIYQEIAGQDGRNAPSLHPLVRALVEALRAMPRQTTELVRQLSLIEKAGLAREWHTIPALLIAGIEGQGGQAELTRPWADLIRALITQWERRSPHFNSARKSESLGRVLVNFGSSPALLNQKLDALVRSWSEGEVSGIETADEENPPVEEAAPEPAPTTEPVPESGQATPAWERWREMLAKTLQIGLAERLTGYPELAEEAASLAQAAEAVSSEQGLDFLYGRLRRFWIQLELKSEREERVARGLVNLLFLLTDNLVALSGEEDGWVRGQFEVVRDILSQPLNMRRIYDAEVGFKEVIYRQGMLRDNLSEAQASIKSMLSLFIDRLGGMAVSTGDYHDKIEGYAERIQDASGLGDLHHILEELIQDTRHMQVDITRSRDELIEARTKAEAAEQRIDELEAELRSISEKVREDQLTGALNRRGFDEAFATELARKERSGKPMCLAMLDIDNFKKLNDQLGHQAGDDALIHLVNVVRESLRPTDVVARYGGEEFVILLPETSLSEAAAIMRRVQRDLTKRFFLHNNERLLITFSAGVTLYHDGEGQEVAIERADQAMYEAKKAGKNQVTVWEE</sequence>
<keyword evidence="6" id="KW-0548">Nucleotidyltransferase</keyword>
<protein>
    <recommendedName>
        <fullName evidence="1">diguanylate cyclase</fullName>
        <ecNumber evidence="1">2.7.7.65</ecNumber>
    </recommendedName>
</protein>
<dbReference type="InterPro" id="IPR043128">
    <property type="entry name" value="Rev_trsase/Diguanyl_cyclase"/>
</dbReference>
<dbReference type="SUPFAM" id="SSF55073">
    <property type="entry name" value="Nucleotide cyclase"/>
    <property type="match status" value="1"/>
</dbReference>
<dbReference type="RefSeq" id="WP_378161197.1">
    <property type="nucleotide sequence ID" value="NZ_JBHSBU010000001.1"/>
</dbReference>
<comment type="caution">
    <text evidence="6">The sequence shown here is derived from an EMBL/GenBank/DDBJ whole genome shotgun (WGS) entry which is preliminary data.</text>
</comment>
<dbReference type="CDD" id="cd01949">
    <property type="entry name" value="GGDEF"/>
    <property type="match status" value="1"/>
</dbReference>
<dbReference type="InterPro" id="IPR050469">
    <property type="entry name" value="Diguanylate_Cyclase"/>
</dbReference>
<gene>
    <name evidence="6" type="ORF">ACFOW7_03800</name>
</gene>
<feature type="coiled-coil region" evidence="3">
    <location>
        <begin position="405"/>
        <end position="446"/>
    </location>
</feature>
<dbReference type="NCBIfam" id="TIGR00254">
    <property type="entry name" value="GGDEF"/>
    <property type="match status" value="1"/>
</dbReference>
<organism evidence="6 7">
    <name type="scientific">Chitinimonas lacunae</name>
    <dbReference type="NCBI Taxonomy" id="1963018"/>
    <lineage>
        <taxon>Bacteria</taxon>
        <taxon>Pseudomonadati</taxon>
        <taxon>Pseudomonadota</taxon>
        <taxon>Betaproteobacteria</taxon>
        <taxon>Neisseriales</taxon>
        <taxon>Chitinibacteraceae</taxon>
        <taxon>Chitinimonas</taxon>
    </lineage>
</organism>
<dbReference type="InterPro" id="IPR000160">
    <property type="entry name" value="GGDEF_dom"/>
</dbReference>
<comment type="catalytic activity">
    <reaction evidence="2">
        <text>2 GTP = 3',3'-c-di-GMP + 2 diphosphate</text>
        <dbReference type="Rhea" id="RHEA:24898"/>
        <dbReference type="ChEBI" id="CHEBI:33019"/>
        <dbReference type="ChEBI" id="CHEBI:37565"/>
        <dbReference type="ChEBI" id="CHEBI:58805"/>
        <dbReference type="EC" id="2.7.7.65"/>
    </reaction>
</comment>
<keyword evidence="3" id="KW-0175">Coiled coil</keyword>
<keyword evidence="7" id="KW-1185">Reference proteome</keyword>
<dbReference type="EC" id="2.7.7.65" evidence="1"/>
<feature type="domain" description="GGDEF" evidence="5">
    <location>
        <begin position="470"/>
        <end position="602"/>
    </location>
</feature>
<evidence type="ECO:0000256" key="3">
    <source>
        <dbReference type="SAM" id="Coils"/>
    </source>
</evidence>
<dbReference type="PROSITE" id="PS50887">
    <property type="entry name" value="GGDEF"/>
    <property type="match status" value="1"/>
</dbReference>
<dbReference type="InterPro" id="IPR029787">
    <property type="entry name" value="Nucleotide_cyclase"/>
</dbReference>
<accession>A0ABV8MMI8</accession>
<dbReference type="Gene3D" id="3.30.70.270">
    <property type="match status" value="1"/>
</dbReference>
<dbReference type="GO" id="GO:0052621">
    <property type="term" value="F:diguanylate cyclase activity"/>
    <property type="evidence" value="ECO:0007669"/>
    <property type="project" value="UniProtKB-EC"/>
</dbReference>
<dbReference type="Proteomes" id="UP001595791">
    <property type="component" value="Unassembled WGS sequence"/>
</dbReference>
<evidence type="ECO:0000256" key="2">
    <source>
        <dbReference type="ARBA" id="ARBA00034247"/>
    </source>
</evidence>
<dbReference type="PANTHER" id="PTHR45138:SF9">
    <property type="entry name" value="DIGUANYLATE CYCLASE DGCM-RELATED"/>
    <property type="match status" value="1"/>
</dbReference>
<dbReference type="EMBL" id="JBHSBU010000001">
    <property type="protein sequence ID" value="MFC4158480.1"/>
    <property type="molecule type" value="Genomic_DNA"/>
</dbReference>
<dbReference type="SMART" id="SM00267">
    <property type="entry name" value="GGDEF"/>
    <property type="match status" value="1"/>
</dbReference>
<dbReference type="PANTHER" id="PTHR45138">
    <property type="entry name" value="REGULATORY COMPONENTS OF SENSORY TRANSDUCTION SYSTEM"/>
    <property type="match status" value="1"/>
</dbReference>
<reference evidence="7" key="1">
    <citation type="journal article" date="2019" name="Int. J. Syst. Evol. Microbiol.">
        <title>The Global Catalogue of Microorganisms (GCM) 10K type strain sequencing project: providing services to taxonomists for standard genome sequencing and annotation.</title>
        <authorList>
            <consortium name="The Broad Institute Genomics Platform"/>
            <consortium name="The Broad Institute Genome Sequencing Center for Infectious Disease"/>
            <person name="Wu L."/>
            <person name="Ma J."/>
        </authorList>
    </citation>
    <scope>NUCLEOTIDE SEQUENCE [LARGE SCALE GENOMIC DNA]</scope>
    <source>
        <strain evidence="7">LMG 29894</strain>
    </source>
</reference>
<name>A0ABV8MMI8_9NEIS</name>